<evidence type="ECO:0000313" key="3">
    <source>
        <dbReference type="Proteomes" id="UP001610563"/>
    </source>
</evidence>
<reference evidence="2 3" key="1">
    <citation type="submission" date="2024-07" db="EMBL/GenBank/DDBJ databases">
        <title>Section-level genome sequencing and comparative genomics of Aspergillus sections Usti and Cavernicolus.</title>
        <authorList>
            <consortium name="Lawrence Berkeley National Laboratory"/>
            <person name="Nybo J.L."/>
            <person name="Vesth T.C."/>
            <person name="Theobald S."/>
            <person name="Frisvad J.C."/>
            <person name="Larsen T.O."/>
            <person name="Kjaerboelling I."/>
            <person name="Rothschild-Mancinelli K."/>
            <person name="Lyhne E.K."/>
            <person name="Kogle M.E."/>
            <person name="Barry K."/>
            <person name="Clum A."/>
            <person name="Na H."/>
            <person name="Ledsgaard L."/>
            <person name="Lin J."/>
            <person name="Lipzen A."/>
            <person name="Kuo A."/>
            <person name="Riley R."/>
            <person name="Mondo S."/>
            <person name="Labutti K."/>
            <person name="Haridas S."/>
            <person name="Pangalinan J."/>
            <person name="Salamov A.A."/>
            <person name="Simmons B.A."/>
            <person name="Magnuson J.K."/>
            <person name="Chen J."/>
            <person name="Drula E."/>
            <person name="Henrissat B."/>
            <person name="Wiebenga A."/>
            <person name="Lubbers R.J."/>
            <person name="Gomes A.C."/>
            <person name="Makela M.R."/>
            <person name="Stajich J."/>
            <person name="Grigoriev I.V."/>
            <person name="Mortensen U.H."/>
            <person name="De Vries R.P."/>
            <person name="Baker S.E."/>
            <person name="Andersen M.R."/>
        </authorList>
    </citation>
    <scope>NUCLEOTIDE SEQUENCE [LARGE SCALE GENOMIC DNA]</scope>
    <source>
        <strain evidence="2 3">CBS 209.92</strain>
    </source>
</reference>
<organism evidence="2 3">
    <name type="scientific">Aspergillus keveii</name>
    <dbReference type="NCBI Taxonomy" id="714993"/>
    <lineage>
        <taxon>Eukaryota</taxon>
        <taxon>Fungi</taxon>
        <taxon>Dikarya</taxon>
        <taxon>Ascomycota</taxon>
        <taxon>Pezizomycotina</taxon>
        <taxon>Eurotiomycetes</taxon>
        <taxon>Eurotiomycetidae</taxon>
        <taxon>Eurotiales</taxon>
        <taxon>Aspergillaceae</taxon>
        <taxon>Aspergillus</taxon>
        <taxon>Aspergillus subgen. Nidulantes</taxon>
    </lineage>
</organism>
<dbReference type="Pfam" id="PF00069">
    <property type="entry name" value="Pkinase"/>
    <property type="match status" value="1"/>
</dbReference>
<dbReference type="SUPFAM" id="SSF56112">
    <property type="entry name" value="Protein kinase-like (PK-like)"/>
    <property type="match status" value="1"/>
</dbReference>
<dbReference type="Proteomes" id="UP001610563">
    <property type="component" value="Unassembled WGS sequence"/>
</dbReference>
<dbReference type="Gene3D" id="1.10.510.10">
    <property type="entry name" value="Transferase(Phosphotransferase) domain 1"/>
    <property type="match status" value="1"/>
</dbReference>
<name>A0ABR4GE21_9EURO</name>
<evidence type="ECO:0000259" key="1">
    <source>
        <dbReference type="PROSITE" id="PS50011"/>
    </source>
</evidence>
<proteinExistence type="predicted"/>
<evidence type="ECO:0000313" key="2">
    <source>
        <dbReference type="EMBL" id="KAL2797289.1"/>
    </source>
</evidence>
<dbReference type="InterPro" id="IPR011009">
    <property type="entry name" value="Kinase-like_dom_sf"/>
</dbReference>
<protein>
    <recommendedName>
        <fullName evidence="1">Protein kinase domain-containing protein</fullName>
    </recommendedName>
</protein>
<accession>A0ABR4GE21</accession>
<sequence length="106" mass="11700">MGFRHNDLHASNCLLDSNFNLKLADFGRAATIGQPLEGVLPLRTRPILAGPLKGTYGFCSARTEQFAVGTLLYFMAYGQEPYANSTLSAAEWVRRLWEGTGKNPSY</sequence>
<dbReference type="EMBL" id="JBFTWV010000020">
    <property type="protein sequence ID" value="KAL2797289.1"/>
    <property type="molecule type" value="Genomic_DNA"/>
</dbReference>
<dbReference type="InterPro" id="IPR000719">
    <property type="entry name" value="Prot_kinase_dom"/>
</dbReference>
<keyword evidence="3" id="KW-1185">Reference proteome</keyword>
<comment type="caution">
    <text evidence="2">The sequence shown here is derived from an EMBL/GenBank/DDBJ whole genome shotgun (WGS) entry which is preliminary data.</text>
</comment>
<feature type="domain" description="Protein kinase" evidence="1">
    <location>
        <begin position="1"/>
        <end position="106"/>
    </location>
</feature>
<dbReference type="PROSITE" id="PS50011">
    <property type="entry name" value="PROTEIN_KINASE_DOM"/>
    <property type="match status" value="1"/>
</dbReference>
<gene>
    <name evidence="2" type="ORF">BJX66DRAFT_335192</name>
</gene>